<evidence type="ECO:0000256" key="5">
    <source>
        <dbReference type="ARBA" id="ARBA00023295"/>
    </source>
</evidence>
<dbReference type="InterPro" id="IPR054593">
    <property type="entry name" value="Beta-mannosidase-like_N2"/>
</dbReference>
<dbReference type="Pfam" id="PF22666">
    <property type="entry name" value="Glyco_hydro_2_N2"/>
    <property type="match status" value="1"/>
</dbReference>
<protein>
    <recommendedName>
        <fullName evidence="3">beta-mannosidase</fullName>
        <ecNumber evidence="3">3.2.1.25</ecNumber>
    </recommendedName>
</protein>
<dbReference type="EC" id="3.2.1.25" evidence="3"/>
<sequence>MPHSRIRKELDWTVGWSRSAEEQPGKRVPAVVPGAVQLDWARAEGWGDYWYADHWKQYVWMEDCFWTYSAILSMPEAGARERLYFVCSGVDYRFTVKLNGIVLYEQEGMFTPFEIDLTDIAADGDELAIVVFPAPKREGASPGREQADQSCKPAVSYGWDWHPRLIPLGIWDETYLDVRASSHIESFETQYRLSPDLAAAAIEVVVELSEWPEDNGVLRWTLTDWQGKSVAAEEISPRDRIVRIHSVLREPQLWWPAGHGEPVLYQSAVEWNEGGSQHDRKQHAIGFRTVRLVMHPGAWEEPSQFPKSRSNPPILLEVNGREIFCKGANWVNPEIFPGTIHEQTYSTLLELAGNAHMNLLRSWGGGIVNKEAFFRLCDERGIMVWQDFPLACNNYAGTEAYLKVLNQESRSIIRRLRAHCSVVIWCGGNELFNGWSGMTDQSLALRLLNKNCYELDPQRPFLMTSPLMGMAHGHYKFRDDQGNEVYQWMAKASSTAYTEFGVPGPSSADYIRRFIPKSEVYPPRRGTAWETHHALGSWQSEDWLNQDTIEHYFGPCESLELLAERGQWLQAEGYKVIYEEARRQKPRCSMALNWCLNEPWPTAANNSLINWPAEPKPAYEAVKASCRPILASARISKFSWQEGETFAPELWILSDSYGHQPGGAIEAVLSFGPEEEETPLLEWNFPPLEPDGNRRGPVIQYELPHRLSACMTLKLRVRGREEWDSTYTLRYTPARSSNEVKVRLLNM</sequence>
<evidence type="ECO:0000256" key="4">
    <source>
        <dbReference type="ARBA" id="ARBA00022801"/>
    </source>
</evidence>
<reference evidence="8 9" key="1">
    <citation type="submission" date="2024-09" db="EMBL/GenBank/DDBJ databases">
        <authorList>
            <person name="Sun Q."/>
            <person name="Mori K."/>
        </authorList>
    </citation>
    <scope>NUCLEOTIDE SEQUENCE [LARGE SCALE GENOMIC DNA]</scope>
    <source>
        <strain evidence="8 9">CCM 4839</strain>
    </source>
</reference>
<dbReference type="InterPro" id="IPR036156">
    <property type="entry name" value="Beta-gal/glucu_dom_sf"/>
</dbReference>
<feature type="domain" description="Beta-mannosidase-like galactose-binding" evidence="7">
    <location>
        <begin position="25"/>
        <end position="171"/>
    </location>
</feature>
<name>A0ABV6J857_9BACL</name>
<dbReference type="EMBL" id="JBHLVF010000013">
    <property type="protein sequence ID" value="MFC0392067.1"/>
    <property type="molecule type" value="Genomic_DNA"/>
</dbReference>
<dbReference type="SUPFAM" id="SSF51445">
    <property type="entry name" value="(Trans)glycosidases"/>
    <property type="match status" value="1"/>
</dbReference>
<dbReference type="InterPro" id="IPR006102">
    <property type="entry name" value="Ig-like_GH2"/>
</dbReference>
<keyword evidence="4 8" id="KW-0378">Hydrolase</keyword>
<keyword evidence="9" id="KW-1185">Reference proteome</keyword>
<proteinExistence type="inferred from homology"/>
<dbReference type="RefSeq" id="WP_204820407.1">
    <property type="nucleotide sequence ID" value="NZ_JANHOF010000007.1"/>
</dbReference>
<dbReference type="InterPro" id="IPR017853">
    <property type="entry name" value="GH"/>
</dbReference>
<dbReference type="Pfam" id="PF00703">
    <property type="entry name" value="Glyco_hydro_2"/>
    <property type="match status" value="1"/>
</dbReference>
<evidence type="ECO:0000256" key="3">
    <source>
        <dbReference type="ARBA" id="ARBA00012754"/>
    </source>
</evidence>
<dbReference type="SUPFAM" id="SSF49785">
    <property type="entry name" value="Galactose-binding domain-like"/>
    <property type="match status" value="1"/>
</dbReference>
<comment type="similarity">
    <text evidence="2">Belongs to the glycosyl hydrolase 2 family.</text>
</comment>
<dbReference type="Proteomes" id="UP001589818">
    <property type="component" value="Unassembled WGS sequence"/>
</dbReference>
<evidence type="ECO:0000256" key="1">
    <source>
        <dbReference type="ARBA" id="ARBA00000829"/>
    </source>
</evidence>
<dbReference type="Gene3D" id="2.60.120.260">
    <property type="entry name" value="Galactose-binding domain-like"/>
    <property type="match status" value="1"/>
</dbReference>
<dbReference type="GO" id="GO:0016787">
    <property type="term" value="F:hydrolase activity"/>
    <property type="evidence" value="ECO:0007669"/>
    <property type="project" value="UniProtKB-KW"/>
</dbReference>
<dbReference type="Gene3D" id="2.60.40.10">
    <property type="entry name" value="Immunoglobulins"/>
    <property type="match status" value="1"/>
</dbReference>
<feature type="domain" description="Glycoside hydrolase family 2 immunoglobulin-like beta-sandwich" evidence="6">
    <location>
        <begin position="183"/>
        <end position="288"/>
    </location>
</feature>
<evidence type="ECO:0000313" key="9">
    <source>
        <dbReference type="Proteomes" id="UP001589818"/>
    </source>
</evidence>
<evidence type="ECO:0000259" key="7">
    <source>
        <dbReference type="Pfam" id="PF22666"/>
    </source>
</evidence>
<dbReference type="PANTHER" id="PTHR43730:SF1">
    <property type="entry name" value="BETA-MANNOSIDASE"/>
    <property type="match status" value="1"/>
</dbReference>
<comment type="caution">
    <text evidence="8">The sequence shown here is derived from an EMBL/GenBank/DDBJ whole genome shotgun (WGS) entry which is preliminary data.</text>
</comment>
<dbReference type="InterPro" id="IPR008979">
    <property type="entry name" value="Galactose-bd-like_sf"/>
</dbReference>
<organism evidence="8 9">
    <name type="scientific">Paenibacillus mendelii</name>
    <dbReference type="NCBI Taxonomy" id="206163"/>
    <lineage>
        <taxon>Bacteria</taxon>
        <taxon>Bacillati</taxon>
        <taxon>Bacillota</taxon>
        <taxon>Bacilli</taxon>
        <taxon>Bacillales</taxon>
        <taxon>Paenibacillaceae</taxon>
        <taxon>Paenibacillus</taxon>
    </lineage>
</organism>
<comment type="catalytic activity">
    <reaction evidence="1">
        <text>Hydrolysis of terminal, non-reducing beta-D-mannose residues in beta-D-mannosides.</text>
        <dbReference type="EC" id="3.2.1.25"/>
    </reaction>
</comment>
<dbReference type="InterPro" id="IPR050887">
    <property type="entry name" value="Beta-mannosidase_GH2"/>
</dbReference>
<dbReference type="InterPro" id="IPR013783">
    <property type="entry name" value="Ig-like_fold"/>
</dbReference>
<dbReference type="Gene3D" id="3.20.20.80">
    <property type="entry name" value="Glycosidases"/>
    <property type="match status" value="1"/>
</dbReference>
<keyword evidence="5" id="KW-0326">Glycosidase</keyword>
<accession>A0ABV6J857</accession>
<evidence type="ECO:0000313" key="8">
    <source>
        <dbReference type="EMBL" id="MFC0392067.1"/>
    </source>
</evidence>
<evidence type="ECO:0000259" key="6">
    <source>
        <dbReference type="Pfam" id="PF00703"/>
    </source>
</evidence>
<dbReference type="SUPFAM" id="SSF49303">
    <property type="entry name" value="beta-Galactosidase/glucuronidase domain"/>
    <property type="match status" value="1"/>
</dbReference>
<evidence type="ECO:0000256" key="2">
    <source>
        <dbReference type="ARBA" id="ARBA00007401"/>
    </source>
</evidence>
<gene>
    <name evidence="8" type="ORF">ACFFJ8_11910</name>
</gene>
<dbReference type="PANTHER" id="PTHR43730">
    <property type="entry name" value="BETA-MANNOSIDASE"/>
    <property type="match status" value="1"/>
</dbReference>